<keyword evidence="3" id="KW-1185">Reference proteome</keyword>
<evidence type="ECO:0000313" key="2">
    <source>
        <dbReference type="EMBL" id="AWM38144.1"/>
    </source>
</evidence>
<evidence type="ECO:0000313" key="3">
    <source>
        <dbReference type="Proteomes" id="UP000245802"/>
    </source>
</evidence>
<dbReference type="EMBL" id="CP025958">
    <property type="protein sequence ID" value="AWM38144.1"/>
    <property type="molecule type" value="Genomic_DNA"/>
</dbReference>
<dbReference type="KEGG" id="gog:C1280_14835"/>
<name>A0A2Z3H8U8_9BACT</name>
<dbReference type="Proteomes" id="UP000245802">
    <property type="component" value="Chromosome"/>
</dbReference>
<evidence type="ECO:0000259" key="1">
    <source>
        <dbReference type="Pfam" id="PF04233"/>
    </source>
</evidence>
<dbReference type="AlphaFoldDB" id="A0A2Z3H8U8"/>
<dbReference type="OrthoDB" id="9813502at2"/>
<dbReference type="InterPro" id="IPR006528">
    <property type="entry name" value="Phage_head_morphogenesis_dom"/>
</dbReference>
<reference evidence="2 3" key="1">
    <citation type="submission" date="2018-01" db="EMBL/GenBank/DDBJ databases">
        <title>G. obscuriglobus.</title>
        <authorList>
            <person name="Franke J."/>
            <person name="Blomberg W."/>
            <person name="Selmecki A."/>
        </authorList>
    </citation>
    <scope>NUCLEOTIDE SEQUENCE [LARGE SCALE GENOMIC DNA]</scope>
    <source>
        <strain evidence="2 3">DSM 5831</strain>
    </source>
</reference>
<dbReference type="Pfam" id="PF04233">
    <property type="entry name" value="Phage_Mu_F"/>
    <property type="match status" value="1"/>
</dbReference>
<sequence length="307" mass="32915">MTDGAGLSASRNSETSAFARFAEGDAFAPAGPDGARAAQLLARARADGAEVFATASESAVRRLLASGDPLGAPVLFDDQELGQIAEALARCVASADLMGRARIRRRAEMAERVAFADAGTDDPFHDFADAVPVLEPTTALEYFRRLVPTLGGGTARYGAKLDRHAFTLAVASDQTVLEKVKAAILKQLQTGAGAVPDVEQVLDDAGVSVANPQYADMVVRTNVLDAYNQGAQDEIADPDMQERFPAWEYLGILDDRTGDDHRPKIGKYFPTSVPFAAVRGSRVWNCRCSFAPVSKHLMSGIRVERSW</sequence>
<accession>A0A2Z3H8U8</accession>
<gene>
    <name evidence="2" type="ORF">C1280_14835</name>
</gene>
<protein>
    <recommendedName>
        <fullName evidence="1">Phage head morphogenesis domain-containing protein</fullName>
    </recommendedName>
</protein>
<proteinExistence type="predicted"/>
<feature type="domain" description="Phage head morphogenesis" evidence="1">
    <location>
        <begin position="179"/>
        <end position="290"/>
    </location>
</feature>
<dbReference type="RefSeq" id="WP_010046291.1">
    <property type="nucleotide sequence ID" value="NZ_CP025958.1"/>
</dbReference>
<organism evidence="2 3">
    <name type="scientific">Gemmata obscuriglobus</name>
    <dbReference type="NCBI Taxonomy" id="114"/>
    <lineage>
        <taxon>Bacteria</taxon>
        <taxon>Pseudomonadati</taxon>
        <taxon>Planctomycetota</taxon>
        <taxon>Planctomycetia</taxon>
        <taxon>Gemmatales</taxon>
        <taxon>Gemmataceae</taxon>
        <taxon>Gemmata</taxon>
    </lineage>
</organism>